<dbReference type="Proteomes" id="UP000799777">
    <property type="component" value="Unassembled WGS sequence"/>
</dbReference>
<feature type="region of interest" description="Disordered" evidence="1">
    <location>
        <begin position="307"/>
        <end position="330"/>
    </location>
</feature>
<dbReference type="EMBL" id="ML978240">
    <property type="protein sequence ID" value="KAF2026607.1"/>
    <property type="molecule type" value="Genomic_DNA"/>
</dbReference>
<dbReference type="OrthoDB" id="10631555at2759"/>
<evidence type="ECO:0000313" key="4">
    <source>
        <dbReference type="Proteomes" id="UP000799777"/>
    </source>
</evidence>
<protein>
    <submittedName>
        <fullName evidence="3">Uncharacterized protein</fullName>
    </submittedName>
</protein>
<keyword evidence="2" id="KW-0812">Transmembrane</keyword>
<keyword evidence="2" id="KW-0472">Membrane</keyword>
<evidence type="ECO:0000256" key="1">
    <source>
        <dbReference type="SAM" id="MobiDB-lite"/>
    </source>
</evidence>
<evidence type="ECO:0000313" key="3">
    <source>
        <dbReference type="EMBL" id="KAF2026607.1"/>
    </source>
</evidence>
<keyword evidence="2" id="KW-1133">Transmembrane helix</keyword>
<reference evidence="3" key="1">
    <citation type="journal article" date="2020" name="Stud. Mycol.">
        <title>101 Dothideomycetes genomes: a test case for predicting lifestyles and emergence of pathogens.</title>
        <authorList>
            <person name="Haridas S."/>
            <person name="Albert R."/>
            <person name="Binder M."/>
            <person name="Bloem J."/>
            <person name="Labutti K."/>
            <person name="Salamov A."/>
            <person name="Andreopoulos B."/>
            <person name="Baker S."/>
            <person name="Barry K."/>
            <person name="Bills G."/>
            <person name="Bluhm B."/>
            <person name="Cannon C."/>
            <person name="Castanera R."/>
            <person name="Culley D."/>
            <person name="Daum C."/>
            <person name="Ezra D."/>
            <person name="Gonzalez J."/>
            <person name="Henrissat B."/>
            <person name="Kuo A."/>
            <person name="Liang C."/>
            <person name="Lipzen A."/>
            <person name="Lutzoni F."/>
            <person name="Magnuson J."/>
            <person name="Mondo S."/>
            <person name="Nolan M."/>
            <person name="Ohm R."/>
            <person name="Pangilinan J."/>
            <person name="Park H.-J."/>
            <person name="Ramirez L."/>
            <person name="Alfaro M."/>
            <person name="Sun H."/>
            <person name="Tritt A."/>
            <person name="Yoshinaga Y."/>
            <person name="Zwiers L.-H."/>
            <person name="Turgeon B."/>
            <person name="Goodwin S."/>
            <person name="Spatafora J."/>
            <person name="Crous P."/>
            <person name="Grigoriev I."/>
        </authorList>
    </citation>
    <scope>NUCLEOTIDE SEQUENCE</scope>
    <source>
        <strain evidence="3">CBS 110217</strain>
    </source>
</reference>
<comment type="caution">
    <text evidence="3">The sequence shown here is derived from an EMBL/GenBank/DDBJ whole genome shotgun (WGS) entry which is preliminary data.</text>
</comment>
<evidence type="ECO:0000256" key="2">
    <source>
        <dbReference type="SAM" id="Phobius"/>
    </source>
</evidence>
<sequence length="330" mass="37786">MTMSINPPQPAILQYRSKQAKSEKLYAKWNELRDEIDEFVDADIGADFKSEMESMLGNTSDVPGVNKVMLADREYCAKNWFVFLTIWLPIFYAISHRLYLYPSSNLLSAGFLTPFLTILSVYADWTQVRYQTAEYYLERRGYYYVGKEQTKGETRTPMSPLTRPHTSSKSLIGYHRENELRVQLIAVKEETCEAIIKARKSVNEMRRRYYTSRHKYQHILVEALEKLIKKFKNVSVPKVKGVAPEKAHSHGLTGPLEQLVGKLKQDMLATEKQVRLTDKIIELLEMNGDGVGQQHIGNLVREAEKALQEDEREEFEVNPADGDSAAAVAA</sequence>
<proteinExistence type="predicted"/>
<name>A0A9P4H2X2_9PLEO</name>
<keyword evidence="4" id="KW-1185">Reference proteome</keyword>
<feature type="transmembrane region" description="Helical" evidence="2">
    <location>
        <begin position="80"/>
        <end position="100"/>
    </location>
</feature>
<dbReference type="AlphaFoldDB" id="A0A9P4H2X2"/>
<gene>
    <name evidence="3" type="ORF">EK21DRAFT_92256</name>
</gene>
<feature type="transmembrane region" description="Helical" evidence="2">
    <location>
        <begin position="106"/>
        <end position="125"/>
    </location>
</feature>
<organism evidence="3 4">
    <name type="scientific">Setomelanomma holmii</name>
    <dbReference type="NCBI Taxonomy" id="210430"/>
    <lineage>
        <taxon>Eukaryota</taxon>
        <taxon>Fungi</taxon>
        <taxon>Dikarya</taxon>
        <taxon>Ascomycota</taxon>
        <taxon>Pezizomycotina</taxon>
        <taxon>Dothideomycetes</taxon>
        <taxon>Pleosporomycetidae</taxon>
        <taxon>Pleosporales</taxon>
        <taxon>Pleosporineae</taxon>
        <taxon>Phaeosphaeriaceae</taxon>
        <taxon>Setomelanomma</taxon>
    </lineage>
</organism>
<accession>A0A9P4H2X2</accession>